<evidence type="ECO:0000256" key="4">
    <source>
        <dbReference type="ARBA" id="ARBA00017099"/>
    </source>
</evidence>
<comment type="pathway">
    <text evidence="1 6">Carbohydrate biosynthesis; dTDP-L-rhamnose biosynthesis.</text>
</comment>
<dbReference type="InterPro" id="IPR036291">
    <property type="entry name" value="NAD(P)-bd_dom_sf"/>
</dbReference>
<keyword evidence="9" id="KW-1185">Reference proteome</keyword>
<evidence type="ECO:0000313" key="8">
    <source>
        <dbReference type="EMBL" id="CCB88135.1"/>
    </source>
</evidence>
<protein>
    <recommendedName>
        <fullName evidence="4 6">dTDP-4-dehydrorhamnose reductase</fullName>
        <ecNumber evidence="3 6">1.1.1.133</ecNumber>
    </recommendedName>
</protein>
<dbReference type="SUPFAM" id="SSF51735">
    <property type="entry name" value="NAD(P)-binding Rossmann-fold domains"/>
    <property type="match status" value="1"/>
</dbReference>
<dbReference type="NCBIfam" id="TIGR01214">
    <property type="entry name" value="rmlD"/>
    <property type="match status" value="1"/>
</dbReference>
<dbReference type="InterPro" id="IPR005913">
    <property type="entry name" value="dTDP_dehydrorham_reduct"/>
</dbReference>
<dbReference type="HOGENOM" id="CLU_045518_1_2_0"/>
<dbReference type="Proteomes" id="UP000000496">
    <property type="component" value="Chromosome gsn.131"/>
</dbReference>
<name>F8L5Z0_SIMNZ</name>
<dbReference type="RefSeq" id="WP_013942602.1">
    <property type="nucleotide sequence ID" value="NC_015713.1"/>
</dbReference>
<dbReference type="Gene3D" id="3.90.25.10">
    <property type="entry name" value="UDP-galactose 4-epimerase, domain 1"/>
    <property type="match status" value="1"/>
</dbReference>
<evidence type="ECO:0000256" key="3">
    <source>
        <dbReference type="ARBA" id="ARBA00012929"/>
    </source>
</evidence>
<dbReference type="GO" id="GO:0019305">
    <property type="term" value="P:dTDP-rhamnose biosynthetic process"/>
    <property type="evidence" value="ECO:0007669"/>
    <property type="project" value="UniProtKB-UniPathway"/>
</dbReference>
<reference key="1">
    <citation type="journal article" date="2011" name="Mol. Biol. Evol.">
        <title>Unity in variety -- the pan-genome of the Chlamydiae.</title>
        <authorList>
            <person name="Collingro A."/>
            <person name="Tischler P."/>
            <person name="Weinmaier T."/>
            <person name="Penz T."/>
            <person name="Heinz E."/>
            <person name="Brunham R.C."/>
            <person name="Read T.D."/>
            <person name="Bavoil P.M."/>
            <person name="Sachse K."/>
            <person name="Kahane S."/>
            <person name="Friedman M.G."/>
            <person name="Rattei T."/>
            <person name="Myers G.S.A."/>
            <person name="Horn M."/>
        </authorList>
    </citation>
    <scope>NUCLEOTIDE SEQUENCE</scope>
    <source>
        <strain>Z</strain>
    </source>
</reference>
<dbReference type="UniPathway" id="UPA00124"/>
<dbReference type="GO" id="GO:0008831">
    <property type="term" value="F:dTDP-4-dehydrorhamnose reductase activity"/>
    <property type="evidence" value="ECO:0007669"/>
    <property type="project" value="UniProtKB-EC"/>
</dbReference>
<comment type="catalytic activity">
    <reaction evidence="5">
        <text>dTDP-beta-L-rhamnose + NADP(+) = dTDP-4-dehydro-beta-L-rhamnose + NADPH + H(+)</text>
        <dbReference type="Rhea" id="RHEA:21796"/>
        <dbReference type="ChEBI" id="CHEBI:15378"/>
        <dbReference type="ChEBI" id="CHEBI:57510"/>
        <dbReference type="ChEBI" id="CHEBI:57783"/>
        <dbReference type="ChEBI" id="CHEBI:58349"/>
        <dbReference type="ChEBI" id="CHEBI:62830"/>
        <dbReference type="EC" id="1.1.1.133"/>
    </reaction>
</comment>
<evidence type="ECO:0000259" key="7">
    <source>
        <dbReference type="Pfam" id="PF04321"/>
    </source>
</evidence>
<evidence type="ECO:0000256" key="1">
    <source>
        <dbReference type="ARBA" id="ARBA00004781"/>
    </source>
</evidence>
<dbReference type="eggNOG" id="COG1091">
    <property type="taxonomic scope" value="Bacteria"/>
</dbReference>
<dbReference type="STRING" id="331113.SNE_A02580"/>
<reference evidence="8 9" key="2">
    <citation type="journal article" date="2011" name="Mol. Biol. Evol.">
        <title>Unity in variety--the pan-genome of the Chlamydiae.</title>
        <authorList>
            <person name="Collingro A."/>
            <person name="Tischler P."/>
            <person name="Weinmaier T."/>
            <person name="Penz T."/>
            <person name="Heinz E."/>
            <person name="Brunham R.C."/>
            <person name="Read T.D."/>
            <person name="Bavoil P.M."/>
            <person name="Sachse K."/>
            <person name="Kahane S."/>
            <person name="Friedman M.G."/>
            <person name="Rattei T."/>
            <person name="Myers G.S."/>
            <person name="Horn M."/>
        </authorList>
    </citation>
    <scope>NUCLEOTIDE SEQUENCE [LARGE SCALE GENOMIC DNA]</scope>
    <source>
        <strain evidence="9">ATCC VR-1471 / Z</strain>
    </source>
</reference>
<dbReference type="PANTHER" id="PTHR10491:SF4">
    <property type="entry name" value="METHIONINE ADENOSYLTRANSFERASE 2 SUBUNIT BETA"/>
    <property type="match status" value="1"/>
</dbReference>
<evidence type="ECO:0000256" key="5">
    <source>
        <dbReference type="ARBA" id="ARBA00048200"/>
    </source>
</evidence>
<feature type="domain" description="RmlD-like substrate binding" evidence="7">
    <location>
        <begin position="1"/>
        <end position="283"/>
    </location>
</feature>
<evidence type="ECO:0000256" key="2">
    <source>
        <dbReference type="ARBA" id="ARBA00010944"/>
    </source>
</evidence>
<dbReference type="InterPro" id="IPR029903">
    <property type="entry name" value="RmlD-like-bd"/>
</dbReference>
<keyword evidence="6" id="KW-0521">NADP</keyword>
<evidence type="ECO:0000313" key="9">
    <source>
        <dbReference type="Proteomes" id="UP000000496"/>
    </source>
</evidence>
<dbReference type="EC" id="1.1.1.133" evidence="3 6"/>
<dbReference type="Pfam" id="PF04321">
    <property type="entry name" value="RmlD_sub_bind"/>
    <property type="match status" value="1"/>
</dbReference>
<comment type="similarity">
    <text evidence="2 6">Belongs to the dTDP-4-dehydrorhamnose reductase family.</text>
</comment>
<proteinExistence type="inferred from homology"/>
<dbReference type="Gene3D" id="3.40.50.720">
    <property type="entry name" value="NAD(P)-binding Rossmann-like Domain"/>
    <property type="match status" value="1"/>
</dbReference>
<organism evidence="8 9">
    <name type="scientific">Simkania negevensis (strain ATCC VR-1471 / DSM 27360 / Z)</name>
    <dbReference type="NCBI Taxonomy" id="331113"/>
    <lineage>
        <taxon>Bacteria</taxon>
        <taxon>Pseudomonadati</taxon>
        <taxon>Chlamydiota</taxon>
        <taxon>Chlamydiia</taxon>
        <taxon>Parachlamydiales</taxon>
        <taxon>Simkaniaceae</taxon>
        <taxon>Simkania</taxon>
    </lineage>
</organism>
<dbReference type="AlphaFoldDB" id="F8L5Z0"/>
<gene>
    <name evidence="8" type="primary">spsK</name>
    <name evidence="8" type="ordered locus">SNE_A02580</name>
</gene>
<dbReference type="PANTHER" id="PTHR10491">
    <property type="entry name" value="DTDP-4-DEHYDRORHAMNOSE REDUCTASE"/>
    <property type="match status" value="1"/>
</dbReference>
<keyword evidence="6" id="KW-0560">Oxidoreductase</keyword>
<comment type="function">
    <text evidence="6">Catalyzes the reduction of dTDP-6-deoxy-L-lyxo-4-hexulose to yield dTDP-L-rhamnose.</text>
</comment>
<sequence>MKLWIIGKRGMLSQALQRVCEEQGIHFLVTSRKEVDVTDPTALKHQFETLHLTHVVNCSGYTAVDRAEEEKEKAEKLNVHAVETLGRLAKENNVKLIHFSTDYVFDGNESTPYSEDSAAAPLSIYGQTKRLGEEKLQGVNPQACIIRSSWVFGLEGNNFVQTMTHLMKQHESLRVVSDQKGRPTYCEDLARAALDLLDHEGIYHFANKGETTWLEFAEEILKLLKQTGAEVKCKKIDPISSQEYAAPAIRPAFSVLKTDKYEKAAEKSPRHWQECLREYFERVEC</sequence>
<accession>F8L5Z0</accession>
<dbReference type="OrthoDB" id="9803892at2"/>
<evidence type="ECO:0000256" key="6">
    <source>
        <dbReference type="RuleBase" id="RU364082"/>
    </source>
</evidence>
<dbReference type="KEGG" id="sng:SNE_A02580"/>
<dbReference type="CDD" id="cd05254">
    <property type="entry name" value="dTDP_HR_like_SDR_e"/>
    <property type="match status" value="1"/>
</dbReference>
<dbReference type="EMBL" id="FR872582">
    <property type="protein sequence ID" value="CCB88135.1"/>
    <property type="molecule type" value="Genomic_DNA"/>
</dbReference>